<accession>A0ABQ1V6C1</accession>
<dbReference type="EMBL" id="BMCS01000003">
    <property type="protein sequence ID" value="GGF38950.1"/>
    <property type="molecule type" value="Genomic_DNA"/>
</dbReference>
<comment type="caution">
    <text evidence="2">The sequence shown here is derived from an EMBL/GenBank/DDBJ whole genome shotgun (WGS) entry which is preliminary data.</text>
</comment>
<evidence type="ECO:0000256" key="1">
    <source>
        <dbReference type="SAM" id="MobiDB-lite"/>
    </source>
</evidence>
<organism evidence="2 3">
    <name type="scientific">Williamsia phyllosphaerae</name>
    <dbReference type="NCBI Taxonomy" id="885042"/>
    <lineage>
        <taxon>Bacteria</taxon>
        <taxon>Bacillati</taxon>
        <taxon>Actinomycetota</taxon>
        <taxon>Actinomycetes</taxon>
        <taxon>Mycobacteriales</taxon>
        <taxon>Nocardiaceae</taxon>
        <taxon>Williamsia</taxon>
    </lineage>
</organism>
<evidence type="ECO:0000313" key="3">
    <source>
        <dbReference type="Proteomes" id="UP000632454"/>
    </source>
</evidence>
<feature type="compositionally biased region" description="Basic and acidic residues" evidence="1">
    <location>
        <begin position="186"/>
        <end position="195"/>
    </location>
</feature>
<evidence type="ECO:0008006" key="4">
    <source>
        <dbReference type="Google" id="ProtNLM"/>
    </source>
</evidence>
<evidence type="ECO:0000313" key="2">
    <source>
        <dbReference type="EMBL" id="GGF38950.1"/>
    </source>
</evidence>
<reference evidence="3" key="1">
    <citation type="journal article" date="2019" name="Int. J. Syst. Evol. Microbiol.">
        <title>The Global Catalogue of Microorganisms (GCM) 10K type strain sequencing project: providing services to taxonomists for standard genome sequencing and annotation.</title>
        <authorList>
            <consortium name="The Broad Institute Genomics Platform"/>
            <consortium name="The Broad Institute Genome Sequencing Center for Infectious Disease"/>
            <person name="Wu L."/>
            <person name="Ma J."/>
        </authorList>
    </citation>
    <scope>NUCLEOTIDE SEQUENCE [LARGE SCALE GENOMIC DNA]</scope>
    <source>
        <strain evidence="3">CCM 7855</strain>
    </source>
</reference>
<gene>
    <name evidence="2" type="ORF">GCM10007298_38300</name>
</gene>
<sequence>MPKARDHARMHTDIWGNDDWLDLTVDAQNLYMMLYTSPALSLCGAADWHVGRLCNRAADWTPAKIERAAEELSERLFLIIDTETDECLLRSWVKHDGLWRTPNMAVSVTNARADLASRTLRGVIVHEVRKLRDAEPESTSWEKDAVKGMLRQNAVDPEELPPFKGASNPGSKGASNPYVNPGSKGGLEEDLRDGVKGASNGGPTTSTSITTTSTKSSSARARREPHPIPDSWQPTDMHRAKVGSTVKAGVDVDFEAEQFRNHAIANDRRQANWDASFATWLGRSEPRKQDARRAPDGRELTKRERQFLDLELKKDNPNPAVLAQFGMTPNNHLRAVQGGTA</sequence>
<dbReference type="Proteomes" id="UP000632454">
    <property type="component" value="Unassembled WGS sequence"/>
</dbReference>
<feature type="compositionally biased region" description="Low complexity" evidence="1">
    <location>
        <begin position="204"/>
        <end position="218"/>
    </location>
</feature>
<protein>
    <recommendedName>
        <fullName evidence="4">Helix-turn-helix DNA binding domain protein</fullName>
    </recommendedName>
</protein>
<keyword evidence="3" id="KW-1185">Reference proteome</keyword>
<proteinExistence type="predicted"/>
<name>A0ABQ1V6C1_9NOCA</name>
<feature type="region of interest" description="Disordered" evidence="1">
    <location>
        <begin position="156"/>
        <end position="237"/>
    </location>
</feature>
<feature type="compositionally biased region" description="Polar residues" evidence="1">
    <location>
        <begin position="168"/>
        <end position="178"/>
    </location>
</feature>